<keyword evidence="3" id="KW-1185">Reference proteome</keyword>
<feature type="region of interest" description="Disordered" evidence="1">
    <location>
        <begin position="1"/>
        <end position="35"/>
    </location>
</feature>
<evidence type="ECO:0000313" key="3">
    <source>
        <dbReference type="Proteomes" id="UP000636800"/>
    </source>
</evidence>
<proteinExistence type="predicted"/>
<organism evidence="2 3">
    <name type="scientific">Vanilla planifolia</name>
    <name type="common">Vanilla</name>
    <dbReference type="NCBI Taxonomy" id="51239"/>
    <lineage>
        <taxon>Eukaryota</taxon>
        <taxon>Viridiplantae</taxon>
        <taxon>Streptophyta</taxon>
        <taxon>Embryophyta</taxon>
        <taxon>Tracheophyta</taxon>
        <taxon>Spermatophyta</taxon>
        <taxon>Magnoliopsida</taxon>
        <taxon>Liliopsida</taxon>
        <taxon>Asparagales</taxon>
        <taxon>Orchidaceae</taxon>
        <taxon>Vanilloideae</taxon>
        <taxon>Vanilleae</taxon>
        <taxon>Vanilla</taxon>
    </lineage>
</organism>
<evidence type="ECO:0000313" key="2">
    <source>
        <dbReference type="EMBL" id="KAG0460649.1"/>
    </source>
</evidence>
<comment type="caution">
    <text evidence="2">The sequence shown here is derived from an EMBL/GenBank/DDBJ whole genome shotgun (WGS) entry which is preliminary data.</text>
</comment>
<dbReference type="AlphaFoldDB" id="A0A835Q043"/>
<name>A0A835Q043_VANPL</name>
<dbReference type="EMBL" id="JADCNL010000011">
    <property type="protein sequence ID" value="KAG0460649.1"/>
    <property type="molecule type" value="Genomic_DNA"/>
</dbReference>
<accession>A0A835Q043</accession>
<sequence length="79" mass="9363">MKESGGVEAQNTVRKGKKKRGSRTNTDEKEPLLPADYDFDSVRPIEVKDDWAPRIDELEYRLQDLRFRKSRELRGQRQE</sequence>
<dbReference type="PANTHER" id="PTHR37728:SF1">
    <property type="entry name" value="OS06G0132300 PROTEIN"/>
    <property type="match status" value="1"/>
</dbReference>
<dbReference type="PANTHER" id="PTHR37728">
    <property type="entry name" value="BNAA04G26730D PROTEIN"/>
    <property type="match status" value="1"/>
</dbReference>
<evidence type="ECO:0000256" key="1">
    <source>
        <dbReference type="SAM" id="MobiDB-lite"/>
    </source>
</evidence>
<dbReference type="Proteomes" id="UP000636800">
    <property type="component" value="Chromosome 11"/>
</dbReference>
<protein>
    <submittedName>
        <fullName evidence="2">Uncharacterized protein</fullName>
    </submittedName>
</protein>
<gene>
    <name evidence="2" type="ORF">HPP92_020946</name>
</gene>
<reference evidence="2 3" key="1">
    <citation type="journal article" date="2020" name="Nat. Food">
        <title>A phased Vanilla planifolia genome enables genetic improvement of flavour and production.</title>
        <authorList>
            <person name="Hasing T."/>
            <person name="Tang H."/>
            <person name="Brym M."/>
            <person name="Khazi F."/>
            <person name="Huang T."/>
            <person name="Chambers A.H."/>
        </authorList>
    </citation>
    <scope>NUCLEOTIDE SEQUENCE [LARGE SCALE GENOMIC DNA]</scope>
    <source>
        <tissue evidence="2">Leaf</tissue>
    </source>
</reference>